<evidence type="ECO:0000256" key="2">
    <source>
        <dbReference type="ARBA" id="ARBA00012321"/>
    </source>
</evidence>
<dbReference type="InterPro" id="IPR013785">
    <property type="entry name" value="Aldolase_TIM"/>
</dbReference>
<protein>
    <recommendedName>
        <fullName evidence="3">Orotidine 5'-phosphate decarboxylase</fullName>
        <ecNumber evidence="2">4.1.1.23</ecNumber>
    </recommendedName>
    <alternativeName>
        <fullName evidence="6">OMP decarboxylase</fullName>
    </alternativeName>
</protein>
<dbReference type="InterPro" id="IPR011995">
    <property type="entry name" value="OMPdecase_type-2"/>
</dbReference>
<accession>A0A9D0Z4Z3</accession>
<dbReference type="PANTHER" id="PTHR43375:SF1">
    <property type="entry name" value="OROTIDINE 5'-PHOSPHATE DECARBOXYLASE"/>
    <property type="match status" value="1"/>
</dbReference>
<dbReference type="EMBL" id="DVFK01000083">
    <property type="protein sequence ID" value="HIQ68025.1"/>
    <property type="molecule type" value="Genomic_DNA"/>
</dbReference>
<dbReference type="InterPro" id="IPR011060">
    <property type="entry name" value="RibuloseP-bd_barrel"/>
</dbReference>
<evidence type="ECO:0000256" key="6">
    <source>
        <dbReference type="ARBA" id="ARBA00033428"/>
    </source>
</evidence>
<sequence>MPQCVLEYSKSYLEGYFHFALELLERLKGMVPGVRFSFSGFAMEGPEGLLALSRLTERAKRLGYCVLLTAPEAMSAREAAYFADTFFAPQCPWAFDILVTGAYLGTDGVRPYVEKLKDSNRDLLVVVRTGNKSAPELQDLLTGGRLVHMAAADKINRIAQELVGRWGYSRIGLVAAPGAGESLRILRSKYPQMFFLLDSYDYNNVSAKKCAAAFDKYGHGAAVLAGTRITEAWIAAQTDGYDYAEQAALAVERIQRNLTGSVTIL</sequence>
<evidence type="ECO:0000256" key="1">
    <source>
        <dbReference type="ARBA" id="ARBA00004861"/>
    </source>
</evidence>
<evidence type="ECO:0000313" key="8">
    <source>
        <dbReference type="Proteomes" id="UP000886796"/>
    </source>
</evidence>
<dbReference type="AlphaFoldDB" id="A0A9D0Z4Z3"/>
<evidence type="ECO:0000256" key="5">
    <source>
        <dbReference type="ARBA" id="ARBA00022975"/>
    </source>
</evidence>
<comment type="pathway">
    <text evidence="1">Pyrimidine metabolism; UMP biosynthesis via de novo pathway; UMP from orotate: step 2/2.</text>
</comment>
<proteinExistence type="predicted"/>
<evidence type="ECO:0000313" key="7">
    <source>
        <dbReference type="EMBL" id="HIQ68025.1"/>
    </source>
</evidence>
<dbReference type="Proteomes" id="UP000886796">
    <property type="component" value="Unassembled WGS sequence"/>
</dbReference>
<dbReference type="GO" id="GO:0006221">
    <property type="term" value="P:pyrimidine nucleotide biosynthetic process"/>
    <property type="evidence" value="ECO:0007669"/>
    <property type="project" value="UniProtKB-KW"/>
</dbReference>
<evidence type="ECO:0000256" key="3">
    <source>
        <dbReference type="ARBA" id="ARBA00021923"/>
    </source>
</evidence>
<dbReference type="GO" id="GO:0004590">
    <property type="term" value="F:orotidine-5'-phosphate decarboxylase activity"/>
    <property type="evidence" value="ECO:0007669"/>
    <property type="project" value="UniProtKB-EC"/>
</dbReference>
<dbReference type="SUPFAM" id="SSF51366">
    <property type="entry name" value="Ribulose-phoshate binding barrel"/>
    <property type="match status" value="1"/>
</dbReference>
<keyword evidence="5" id="KW-0665">Pyrimidine biosynthesis</keyword>
<dbReference type="Gene3D" id="3.20.20.70">
    <property type="entry name" value="Aldolase class I"/>
    <property type="match status" value="1"/>
</dbReference>
<keyword evidence="4" id="KW-0210">Decarboxylase</keyword>
<dbReference type="EC" id="4.1.1.23" evidence="2"/>
<organism evidence="7 8">
    <name type="scientific">Candidatus Faecousia excrementigallinarum</name>
    <dbReference type="NCBI Taxonomy" id="2840806"/>
    <lineage>
        <taxon>Bacteria</taxon>
        <taxon>Bacillati</taxon>
        <taxon>Bacillota</taxon>
        <taxon>Clostridia</taxon>
        <taxon>Eubacteriales</taxon>
        <taxon>Oscillospiraceae</taxon>
        <taxon>Faecousia</taxon>
    </lineage>
</organism>
<keyword evidence="4" id="KW-0456">Lyase</keyword>
<comment type="caution">
    <text evidence="7">The sequence shown here is derived from an EMBL/GenBank/DDBJ whole genome shotgun (WGS) entry which is preliminary data.</text>
</comment>
<dbReference type="PANTHER" id="PTHR43375">
    <property type="entry name" value="OROTIDINE 5'-PHOSPHATE DECARBOXYLASE"/>
    <property type="match status" value="1"/>
</dbReference>
<name>A0A9D0Z4Z3_9FIRM</name>
<gene>
    <name evidence="7" type="ORF">IAB74_05920</name>
</gene>
<reference evidence="7" key="1">
    <citation type="submission" date="2020-10" db="EMBL/GenBank/DDBJ databases">
        <authorList>
            <person name="Gilroy R."/>
        </authorList>
    </citation>
    <scope>NUCLEOTIDE SEQUENCE</scope>
    <source>
        <strain evidence="7">13361</strain>
    </source>
</reference>
<reference evidence="7" key="2">
    <citation type="journal article" date="2021" name="PeerJ">
        <title>Extensive microbial diversity within the chicken gut microbiome revealed by metagenomics and culture.</title>
        <authorList>
            <person name="Gilroy R."/>
            <person name="Ravi A."/>
            <person name="Getino M."/>
            <person name="Pursley I."/>
            <person name="Horton D.L."/>
            <person name="Alikhan N.F."/>
            <person name="Baker D."/>
            <person name="Gharbi K."/>
            <person name="Hall N."/>
            <person name="Watson M."/>
            <person name="Adriaenssens E.M."/>
            <person name="Foster-Nyarko E."/>
            <person name="Jarju S."/>
            <person name="Secka A."/>
            <person name="Antonio M."/>
            <person name="Oren A."/>
            <person name="Chaudhuri R.R."/>
            <person name="La Ragione R."/>
            <person name="Hildebrand F."/>
            <person name="Pallen M.J."/>
        </authorList>
    </citation>
    <scope>NUCLEOTIDE SEQUENCE</scope>
    <source>
        <strain evidence="7">13361</strain>
    </source>
</reference>
<evidence type="ECO:0000256" key="4">
    <source>
        <dbReference type="ARBA" id="ARBA00022793"/>
    </source>
</evidence>